<comment type="caution">
    <text evidence="1">The sequence shown here is derived from an EMBL/GenBank/DDBJ whole genome shotgun (WGS) entry which is preliminary data.</text>
</comment>
<name>A0AAD7ZFD2_DIPPU</name>
<dbReference type="AlphaFoldDB" id="A0AAD7ZFD2"/>
<dbReference type="EMBL" id="JASPKZ010008657">
    <property type="protein sequence ID" value="KAJ9579137.1"/>
    <property type="molecule type" value="Genomic_DNA"/>
</dbReference>
<protein>
    <submittedName>
        <fullName evidence="1">Uncharacterized protein</fullName>
    </submittedName>
</protein>
<keyword evidence="2" id="KW-1185">Reference proteome</keyword>
<feature type="non-terminal residue" evidence="1">
    <location>
        <position position="79"/>
    </location>
</feature>
<evidence type="ECO:0000313" key="1">
    <source>
        <dbReference type="EMBL" id="KAJ9579137.1"/>
    </source>
</evidence>
<sequence length="79" mass="9040">VFICGTLREELPTFGSVRPVMLHQKRSSSLTYSTAALLRYTHVLPCCNWNNCLSNAMASKCYGEHQVQHQFSNYNLMNK</sequence>
<evidence type="ECO:0000313" key="2">
    <source>
        <dbReference type="Proteomes" id="UP001233999"/>
    </source>
</evidence>
<feature type="non-terminal residue" evidence="1">
    <location>
        <position position="1"/>
    </location>
</feature>
<gene>
    <name evidence="1" type="ORF">L9F63_024753</name>
</gene>
<reference evidence="1" key="2">
    <citation type="submission" date="2023-05" db="EMBL/GenBank/DDBJ databases">
        <authorList>
            <person name="Fouks B."/>
        </authorList>
    </citation>
    <scope>NUCLEOTIDE SEQUENCE</scope>
    <source>
        <strain evidence="1">Stay&amp;Tobe</strain>
        <tissue evidence="1">Testes</tissue>
    </source>
</reference>
<proteinExistence type="predicted"/>
<dbReference type="Proteomes" id="UP001233999">
    <property type="component" value="Unassembled WGS sequence"/>
</dbReference>
<organism evidence="1 2">
    <name type="scientific">Diploptera punctata</name>
    <name type="common">Pacific beetle cockroach</name>
    <dbReference type="NCBI Taxonomy" id="6984"/>
    <lineage>
        <taxon>Eukaryota</taxon>
        <taxon>Metazoa</taxon>
        <taxon>Ecdysozoa</taxon>
        <taxon>Arthropoda</taxon>
        <taxon>Hexapoda</taxon>
        <taxon>Insecta</taxon>
        <taxon>Pterygota</taxon>
        <taxon>Neoptera</taxon>
        <taxon>Polyneoptera</taxon>
        <taxon>Dictyoptera</taxon>
        <taxon>Blattodea</taxon>
        <taxon>Blaberoidea</taxon>
        <taxon>Blaberidae</taxon>
        <taxon>Diplopterinae</taxon>
        <taxon>Diploptera</taxon>
    </lineage>
</organism>
<accession>A0AAD7ZFD2</accession>
<reference evidence="1" key="1">
    <citation type="journal article" date="2023" name="IScience">
        <title>Live-bearing cockroach genome reveals convergent evolutionary mechanisms linked to viviparity in insects and beyond.</title>
        <authorList>
            <person name="Fouks B."/>
            <person name="Harrison M.C."/>
            <person name="Mikhailova A.A."/>
            <person name="Marchal E."/>
            <person name="English S."/>
            <person name="Carruthers M."/>
            <person name="Jennings E.C."/>
            <person name="Chiamaka E.L."/>
            <person name="Frigard R.A."/>
            <person name="Pippel M."/>
            <person name="Attardo G.M."/>
            <person name="Benoit J.B."/>
            <person name="Bornberg-Bauer E."/>
            <person name="Tobe S.S."/>
        </authorList>
    </citation>
    <scope>NUCLEOTIDE SEQUENCE</scope>
    <source>
        <strain evidence="1">Stay&amp;Tobe</strain>
    </source>
</reference>